<evidence type="ECO:0000256" key="1">
    <source>
        <dbReference type="SAM" id="Phobius"/>
    </source>
</evidence>
<sequence length="401" mass="45298">MTRPGLVHAHRLAPPDLFWRTFGVIVLFVGVLLGVAFAVGPLVLLAVYRNLWLLLLLPVVAGGAWMAVKAFGHSRKLRWHYSHLPRATLFTDRIESEEWRTPFMKGGAKSAVGEAPRRRTIPLDAVTSVVVSFAIVRRTTTPRTATPIIETAPVLYIRYDDDGRQELLSVPFSSHKDEGVDRWLSYFAGAGIPLHYTPRFLFRHDTQVLTDADRLKHLNAAADLIPYTFSEGWLADEQELGAQWIALDKAIRREEEAKDPELKDRRARHSGRTWISMGLIFVWLMATLFVQQLAAEWGYLDPGNPLVSFICVIAFGFAFFYFLRSYLRWPYMFIYSGGVLVSAIVVLIPSRPGVELELSTSFLLAALAYQPLCWLPYLVVKKVAAKFKARDEALEDPKVPA</sequence>
<protein>
    <recommendedName>
        <fullName evidence="4">DUF2207 domain-containing protein</fullName>
    </recommendedName>
</protein>
<keyword evidence="1" id="KW-0812">Transmembrane</keyword>
<reference evidence="2 3" key="1">
    <citation type="journal article" date="2019" name="Int. J. Syst. Evol. Microbiol.">
        <title>The Global Catalogue of Microorganisms (GCM) 10K type strain sequencing project: providing services to taxonomists for standard genome sequencing and annotation.</title>
        <authorList>
            <consortium name="The Broad Institute Genomics Platform"/>
            <consortium name="The Broad Institute Genome Sequencing Center for Infectious Disease"/>
            <person name="Wu L."/>
            <person name="Ma J."/>
        </authorList>
    </citation>
    <scope>NUCLEOTIDE SEQUENCE [LARGE SCALE GENOMIC DNA]</scope>
    <source>
        <strain evidence="2 3">JCM 14917</strain>
    </source>
</reference>
<dbReference type="EMBL" id="BAAAON010000003">
    <property type="protein sequence ID" value="GAA2177143.1"/>
    <property type="molecule type" value="Genomic_DNA"/>
</dbReference>
<evidence type="ECO:0000313" key="2">
    <source>
        <dbReference type="EMBL" id="GAA2177143.1"/>
    </source>
</evidence>
<feature type="transmembrane region" description="Helical" evidence="1">
    <location>
        <begin position="362"/>
        <end position="380"/>
    </location>
</feature>
<accession>A0ABN3AZZ1</accession>
<dbReference type="Proteomes" id="UP001500974">
    <property type="component" value="Unassembled WGS sequence"/>
</dbReference>
<comment type="caution">
    <text evidence="2">The sequence shown here is derived from an EMBL/GenBank/DDBJ whole genome shotgun (WGS) entry which is preliminary data.</text>
</comment>
<organism evidence="2 3">
    <name type="scientific">Arthrobacter parietis</name>
    <dbReference type="NCBI Taxonomy" id="271434"/>
    <lineage>
        <taxon>Bacteria</taxon>
        <taxon>Bacillati</taxon>
        <taxon>Actinomycetota</taxon>
        <taxon>Actinomycetes</taxon>
        <taxon>Micrococcales</taxon>
        <taxon>Micrococcaceae</taxon>
        <taxon>Arthrobacter</taxon>
    </lineage>
</organism>
<name>A0ABN3AZZ1_9MICC</name>
<feature type="transmembrane region" description="Helical" evidence="1">
    <location>
        <begin position="51"/>
        <end position="68"/>
    </location>
</feature>
<evidence type="ECO:0008006" key="4">
    <source>
        <dbReference type="Google" id="ProtNLM"/>
    </source>
</evidence>
<gene>
    <name evidence="2" type="ORF">GCM10009784_26590</name>
</gene>
<keyword evidence="3" id="KW-1185">Reference proteome</keyword>
<feature type="transmembrane region" description="Helical" evidence="1">
    <location>
        <begin position="306"/>
        <end position="323"/>
    </location>
</feature>
<keyword evidence="1" id="KW-0472">Membrane</keyword>
<feature type="transmembrane region" description="Helical" evidence="1">
    <location>
        <begin position="273"/>
        <end position="294"/>
    </location>
</feature>
<evidence type="ECO:0000313" key="3">
    <source>
        <dbReference type="Proteomes" id="UP001500974"/>
    </source>
</evidence>
<feature type="transmembrane region" description="Helical" evidence="1">
    <location>
        <begin position="21"/>
        <end position="45"/>
    </location>
</feature>
<feature type="transmembrane region" description="Helical" evidence="1">
    <location>
        <begin position="330"/>
        <end position="350"/>
    </location>
</feature>
<proteinExistence type="predicted"/>
<keyword evidence="1" id="KW-1133">Transmembrane helix</keyword>
<dbReference type="RefSeq" id="WP_277356897.1">
    <property type="nucleotide sequence ID" value="NZ_BAAAON010000003.1"/>
</dbReference>